<evidence type="ECO:0000313" key="3">
    <source>
        <dbReference type="Proteomes" id="UP000692954"/>
    </source>
</evidence>
<evidence type="ECO:0000256" key="1">
    <source>
        <dbReference type="SAM" id="MobiDB-lite"/>
    </source>
</evidence>
<dbReference type="EMBL" id="CAJJDN010000048">
    <property type="protein sequence ID" value="CAD8085483.1"/>
    <property type="molecule type" value="Genomic_DNA"/>
</dbReference>
<gene>
    <name evidence="2" type="ORF">PSON_ATCC_30995.1.T0480180</name>
</gene>
<protein>
    <submittedName>
        <fullName evidence="2">Uncharacterized protein</fullName>
    </submittedName>
</protein>
<name>A0A8S1N7Q6_9CILI</name>
<comment type="caution">
    <text evidence="2">The sequence shown here is derived from an EMBL/GenBank/DDBJ whole genome shotgun (WGS) entry which is preliminary data.</text>
</comment>
<feature type="region of interest" description="Disordered" evidence="1">
    <location>
        <begin position="214"/>
        <end position="263"/>
    </location>
</feature>
<reference evidence="2" key="1">
    <citation type="submission" date="2021-01" db="EMBL/GenBank/DDBJ databases">
        <authorList>
            <consortium name="Genoscope - CEA"/>
            <person name="William W."/>
        </authorList>
    </citation>
    <scope>NUCLEOTIDE SEQUENCE</scope>
</reference>
<dbReference type="OrthoDB" id="295803at2759"/>
<accession>A0A8S1N7Q6</accession>
<keyword evidence="3" id="KW-1185">Reference proteome</keyword>
<organism evidence="2 3">
    <name type="scientific">Paramecium sonneborni</name>
    <dbReference type="NCBI Taxonomy" id="65129"/>
    <lineage>
        <taxon>Eukaryota</taxon>
        <taxon>Sar</taxon>
        <taxon>Alveolata</taxon>
        <taxon>Ciliophora</taxon>
        <taxon>Intramacronucleata</taxon>
        <taxon>Oligohymenophorea</taxon>
        <taxon>Peniculida</taxon>
        <taxon>Parameciidae</taxon>
        <taxon>Paramecium</taxon>
    </lineage>
</organism>
<dbReference type="Proteomes" id="UP000692954">
    <property type="component" value="Unassembled WGS sequence"/>
</dbReference>
<proteinExistence type="predicted"/>
<sequence length="344" mass="40534">MSKSDKSQNIFDYKTETLDYWKQTLETLQLSVEFDEKNKFIAPTLVEYVLATLQLMIQVKGQYSEDSFIIALSKFAEFQQKNVKKFMTTFLNSFQFLLKGNQEICYFTIMLSPNELIKANSEQFSFYLKLRKYIYANFINERETKIKPLTFDQWVSVVSKQMDNSAISLIGNRIREEAEEKSKDKILKNSVKPYDLLIYCYELYSKRLQQQPQQRQVATFSPQQQKDEEIPLKSSVQPIPQQQQQQQQQQQKQKQQKQSKQSDLSAKMKEVILIHEDLASNYNKLVTFAQSTQAQLSKVLTQIKQGQQLDESQIKELQNILKFKDFLENDPELTLRNSGIYEFF</sequence>
<feature type="compositionally biased region" description="Low complexity" evidence="1">
    <location>
        <begin position="241"/>
        <end position="262"/>
    </location>
</feature>
<dbReference type="AlphaFoldDB" id="A0A8S1N7Q6"/>
<evidence type="ECO:0000313" key="2">
    <source>
        <dbReference type="EMBL" id="CAD8085483.1"/>
    </source>
</evidence>